<sequence length="152" mass="16238">MDEYNARSSPAAGGRLAQRLVAAGLAGIILPFLQLGWLLLVAALPDDSQCGHFGCLGLLADAWTVGSWAAVVLAWPLLHLLGVRPAWLVAALAPFFLVPIWQLTDVTDSAVAGLFAYPLAALMSAPRLSWPRRTLVPALFLLLCVFLVFFSG</sequence>
<dbReference type="AlphaFoldDB" id="A0A1M4E0N9"/>
<gene>
    <name evidence="2" type="ORF">BN4615_P1879</name>
</gene>
<protein>
    <submittedName>
        <fullName evidence="2">Uncharacterized protein</fullName>
    </submittedName>
</protein>
<feature type="transmembrane region" description="Helical" evidence="1">
    <location>
        <begin position="20"/>
        <end position="44"/>
    </location>
</feature>
<reference evidence="2" key="1">
    <citation type="submission" date="2016-04" db="EMBL/GenBank/DDBJ databases">
        <authorList>
            <person name="Evans L.H."/>
            <person name="Alamgir A."/>
            <person name="Owens N."/>
            <person name="Weber N.D."/>
            <person name="Virtaneva K."/>
            <person name="Barbian K."/>
            <person name="Babar A."/>
            <person name="Rosenke K."/>
        </authorList>
    </citation>
    <scope>NUCLEOTIDE SEQUENCE</scope>
    <source>
        <strain evidence="2">Nono1</strain>
    </source>
</reference>
<keyword evidence="1" id="KW-0812">Transmembrane</keyword>
<feature type="transmembrane region" description="Helical" evidence="1">
    <location>
        <begin position="135"/>
        <end position="151"/>
    </location>
</feature>
<feature type="transmembrane region" description="Helical" evidence="1">
    <location>
        <begin position="85"/>
        <end position="104"/>
    </location>
</feature>
<proteinExistence type="predicted"/>
<evidence type="ECO:0000256" key="1">
    <source>
        <dbReference type="SAM" id="Phobius"/>
    </source>
</evidence>
<dbReference type="RefSeq" id="WP_225271640.1">
    <property type="nucleotide sequence ID" value="NZ_CP084058.1"/>
</dbReference>
<evidence type="ECO:0000313" key="2">
    <source>
        <dbReference type="EMBL" id="SBO92365.1"/>
    </source>
</evidence>
<feature type="transmembrane region" description="Helical" evidence="1">
    <location>
        <begin position="56"/>
        <end position="78"/>
    </location>
</feature>
<name>A0A1M4E0N9_9ACTN</name>
<accession>A0A1M4E0N9</accession>
<keyword evidence="1" id="KW-1133">Transmembrane helix</keyword>
<organism evidence="2">
    <name type="scientific">Nonomuraea gerenzanensis</name>
    <dbReference type="NCBI Taxonomy" id="93944"/>
    <lineage>
        <taxon>Bacteria</taxon>
        <taxon>Bacillati</taxon>
        <taxon>Actinomycetota</taxon>
        <taxon>Actinomycetes</taxon>
        <taxon>Streptosporangiales</taxon>
        <taxon>Streptosporangiaceae</taxon>
        <taxon>Nonomuraea</taxon>
    </lineage>
</organism>
<keyword evidence="1" id="KW-0472">Membrane</keyword>
<dbReference type="EMBL" id="LT559118">
    <property type="protein sequence ID" value="SBO92365.1"/>
    <property type="molecule type" value="Genomic_DNA"/>
</dbReference>